<accession>A0A0K2ZYV0</accession>
<keyword evidence="1" id="KW-1133">Transmembrane helix</keyword>
<proteinExistence type="predicted"/>
<reference evidence="2 3" key="1">
    <citation type="submission" date="2015-07" db="EMBL/GenBank/DDBJ databases">
        <authorList>
            <person name="Noorani M."/>
        </authorList>
    </citation>
    <scope>NUCLEOTIDE SEQUENCE [LARGE SCALE GENOMIC DNA]</scope>
    <source>
        <strain evidence="2">LMG730</strain>
    </source>
</reference>
<dbReference type="AlphaFoldDB" id="A0A0K2ZYV0"/>
<sequence>MHWSKAFTYAGVVLVVQFALGLAEGVFFPESATGIAFLLLDAAVSFSVCAGIFAHLSAHQSVKPFAHAWAALFLQAALSVLLALALKRWLGMPPARLLALDWRVLVCALLAGSALGFSLLRVAKQQADA</sequence>
<evidence type="ECO:0000313" key="3">
    <source>
        <dbReference type="Proteomes" id="UP000045978"/>
    </source>
</evidence>
<evidence type="ECO:0000313" key="2">
    <source>
        <dbReference type="EMBL" id="CTP89349.1"/>
    </source>
</evidence>
<evidence type="ECO:0000256" key="1">
    <source>
        <dbReference type="SAM" id="Phobius"/>
    </source>
</evidence>
<protein>
    <submittedName>
        <fullName evidence="2">Putative membrane protein</fullName>
    </submittedName>
</protein>
<dbReference type="EMBL" id="CXOJ01000054">
    <property type="protein sequence ID" value="CTP89349.1"/>
    <property type="molecule type" value="Genomic_DNA"/>
</dbReference>
<keyword evidence="1" id="KW-0472">Membrane</keyword>
<dbReference type="Proteomes" id="UP000045978">
    <property type="component" value="Unassembled WGS sequence"/>
</dbReference>
<feature type="transmembrane region" description="Helical" evidence="1">
    <location>
        <begin position="102"/>
        <end position="123"/>
    </location>
</feature>
<organism evidence="2 3">
    <name type="scientific">Xanthomonas graminis pv. phlei</name>
    <dbReference type="NCBI Taxonomy" id="487906"/>
    <lineage>
        <taxon>Bacteria</taxon>
        <taxon>Pseudomonadati</taxon>
        <taxon>Pseudomonadota</taxon>
        <taxon>Gammaproteobacteria</taxon>
        <taxon>Lysobacterales</taxon>
        <taxon>Lysobacteraceae</taxon>
        <taxon>Xanthomonas</taxon>
        <taxon>Xanthomonas translucens group</taxon>
        <taxon>Xanthomonas graminis</taxon>
    </lineage>
</organism>
<feature type="transmembrane region" description="Helical" evidence="1">
    <location>
        <begin position="68"/>
        <end position="90"/>
    </location>
</feature>
<name>A0A0K2ZYV0_9XANT</name>
<keyword evidence="1" id="KW-0812">Transmembrane</keyword>
<gene>
    <name evidence="2" type="ORF">XTPLMG730_2446</name>
</gene>
<feature type="transmembrane region" description="Helical" evidence="1">
    <location>
        <begin position="35"/>
        <end position="56"/>
    </location>
</feature>
<dbReference type="RefSeq" id="WP_144423052.1">
    <property type="nucleotide sequence ID" value="NZ_CXOJ01000054.1"/>
</dbReference>